<evidence type="ECO:0000313" key="2">
    <source>
        <dbReference type="Proteomes" id="UP000288805"/>
    </source>
</evidence>
<accession>A0A438IHR3</accession>
<organism evidence="1 2">
    <name type="scientific">Vitis vinifera</name>
    <name type="common">Grape</name>
    <dbReference type="NCBI Taxonomy" id="29760"/>
    <lineage>
        <taxon>Eukaryota</taxon>
        <taxon>Viridiplantae</taxon>
        <taxon>Streptophyta</taxon>
        <taxon>Embryophyta</taxon>
        <taxon>Tracheophyta</taxon>
        <taxon>Spermatophyta</taxon>
        <taxon>Magnoliopsida</taxon>
        <taxon>eudicotyledons</taxon>
        <taxon>Gunneridae</taxon>
        <taxon>Pentapetalae</taxon>
        <taxon>rosids</taxon>
        <taxon>Vitales</taxon>
        <taxon>Vitaceae</taxon>
        <taxon>Viteae</taxon>
        <taxon>Vitis</taxon>
    </lineage>
</organism>
<gene>
    <name evidence="1" type="ORF">CK203_037784</name>
</gene>
<evidence type="ECO:0000313" key="1">
    <source>
        <dbReference type="EMBL" id="RVW96159.1"/>
    </source>
</evidence>
<reference evidence="1 2" key="1">
    <citation type="journal article" date="2018" name="PLoS Genet.">
        <title>Population sequencing reveals clonal diversity and ancestral inbreeding in the grapevine cultivar Chardonnay.</title>
        <authorList>
            <person name="Roach M.J."/>
            <person name="Johnson D.L."/>
            <person name="Bohlmann J."/>
            <person name="van Vuuren H.J."/>
            <person name="Jones S.J."/>
            <person name="Pretorius I.S."/>
            <person name="Schmidt S.A."/>
            <person name="Borneman A.R."/>
        </authorList>
    </citation>
    <scope>NUCLEOTIDE SEQUENCE [LARGE SCALE GENOMIC DNA]</scope>
    <source>
        <strain evidence="2">cv. Chardonnay</strain>
        <tissue evidence="1">Leaf</tissue>
    </source>
</reference>
<dbReference type="Proteomes" id="UP000288805">
    <property type="component" value="Unassembled WGS sequence"/>
</dbReference>
<name>A0A438IHR3_VITVI</name>
<dbReference type="PANTHER" id="PTHR36617">
    <property type="entry name" value="PROTEIN, PUTATIVE-RELATED"/>
    <property type="match status" value="1"/>
</dbReference>
<dbReference type="PANTHER" id="PTHR36617:SF15">
    <property type="entry name" value="REVERSE TRANSCRIPTASE ZINC-BINDING DOMAIN-CONTAINING PROTEIN"/>
    <property type="match status" value="1"/>
</dbReference>
<dbReference type="AlphaFoldDB" id="A0A438IHR3"/>
<dbReference type="EMBL" id="QGNW01000109">
    <property type="protein sequence ID" value="RVW96159.1"/>
    <property type="molecule type" value="Genomic_DNA"/>
</dbReference>
<comment type="caution">
    <text evidence="1">The sequence shown here is derived from an EMBL/GenBank/DDBJ whole genome shotgun (WGS) entry which is preliminary data.</text>
</comment>
<sequence length="121" mass="14225">MGMVLSRSNGRRVRFWRDRWYGDSPLCVSFPSLFALFVDKEVWVADIWDPLAKRGWNPCFSRAFNVREVEEAERFLKRLHGKRVHGDVDDMVFWTETNSEKFSVKAPLPCSRNGLSFFVSF</sequence>
<proteinExistence type="predicted"/>
<protein>
    <submittedName>
        <fullName evidence="1">Uncharacterized protein</fullName>
    </submittedName>
</protein>